<evidence type="ECO:0000256" key="1">
    <source>
        <dbReference type="SAM" id="MobiDB-lite"/>
    </source>
</evidence>
<sequence>MARQPSDANSHSRPPPPKNAQSSESSQSRSHSERTGANNDGVTIKLAKSKFYDECGEKLLYRAGALPYESHHEPIGEGAHAKVYKTTIKRNSYDEGHGPISTEVKIARKEFSGTRAKENFLIENNICRNFHNSSTGIPKVIVTPLFSYAVQDTNGNLEYNICFELARCNLKTWLSDKKNFRSGDKDARITNIKHMYGIAKGLEWLTYTTTYENGFYGPQKIMHRDLHWRNILVFEDGNSRDGLIFKIGDFGNATRLQESEKRHEPTVSSAVTGRACRGQFSAPETKPNEKSDVWSFGCNLLLVLLFNCYGGKGIQEFLSSLLRYSSHDWFYDSKTLAASHETTSCIEHLRRYVKHDPDRLVTIQVLSLLQERILVPLKGRWSISEVVKDLEHCVNKQNTVEPKIMVEREKEYQHCAHAPEGRFEMFHHQADEYTMSVWIWNSGMVSKLPFLEPIAAPRSKQAKNQPKRIYPHSSCCAKEHICQVIANSQTLEVFLYQVLKNATEPVSREFIRLTDIKEVSRVALAPSSQYIAVDADRRLRLYETEQLLENMNMIDQLSGSGTVPEQLSLIGVNSDKLDLLRNFSSKRRQAEETVILTFSPDNEFLYHAYRTASPECGNSSYCKIAVKIWSTKERTQPLEFFRVKDDVEIEQFLTGFTPFNKCQELLIVTCCNKLTRHTFDSDGNEKPRFAIDIQDKIVAILISPDDNFAVLLGEKQTLSVHLVDLYEGQLRYDPSYELKLSKTQIPGSFDCNRDAASIIDWENSENWETLLITFHNGLSVHITLKPALDILYRDRK</sequence>
<keyword evidence="4" id="KW-1185">Reference proteome</keyword>
<dbReference type="OrthoDB" id="5986190at2759"/>
<dbReference type="InterPro" id="IPR000719">
    <property type="entry name" value="Prot_kinase_dom"/>
</dbReference>
<dbReference type="GO" id="GO:0005634">
    <property type="term" value="C:nucleus"/>
    <property type="evidence" value="ECO:0007669"/>
    <property type="project" value="TreeGrafter"/>
</dbReference>
<reference evidence="4" key="1">
    <citation type="journal article" date="2019" name="bioRxiv">
        <title>Genomics, evolutionary history and diagnostics of the Alternaria alternata species group including apple and Asian pear pathotypes.</title>
        <authorList>
            <person name="Armitage A.D."/>
            <person name="Cockerton H.M."/>
            <person name="Sreenivasaprasad S."/>
            <person name="Woodhall J.W."/>
            <person name="Lane C.R."/>
            <person name="Harrison R.J."/>
            <person name="Clarkson J.P."/>
        </authorList>
    </citation>
    <scope>NUCLEOTIDE SEQUENCE [LARGE SCALE GENOMIC DNA]</scope>
    <source>
        <strain evidence="4">RGR 97.0016</strain>
    </source>
</reference>
<protein>
    <recommendedName>
        <fullName evidence="2">Protein kinase domain-containing protein</fullName>
    </recommendedName>
</protein>
<dbReference type="SUPFAM" id="SSF56112">
    <property type="entry name" value="Protein kinase-like (PK-like)"/>
    <property type="match status" value="1"/>
</dbReference>
<dbReference type="Proteomes" id="UP000293823">
    <property type="component" value="Unassembled WGS sequence"/>
</dbReference>
<proteinExistence type="predicted"/>
<dbReference type="AlphaFoldDB" id="A0A4Q4S9M9"/>
<accession>A0A4Q4S9M9</accession>
<feature type="region of interest" description="Disordered" evidence="1">
    <location>
        <begin position="1"/>
        <end position="41"/>
    </location>
</feature>
<evidence type="ECO:0000259" key="2">
    <source>
        <dbReference type="PROSITE" id="PS50011"/>
    </source>
</evidence>
<evidence type="ECO:0000313" key="4">
    <source>
        <dbReference type="Proteomes" id="UP000293823"/>
    </source>
</evidence>
<dbReference type="Gene3D" id="1.10.510.10">
    <property type="entry name" value="Transferase(Phosphotransferase) domain 1"/>
    <property type="match status" value="1"/>
</dbReference>
<evidence type="ECO:0000313" key="3">
    <source>
        <dbReference type="EMBL" id="RYO66927.1"/>
    </source>
</evidence>
<dbReference type="PROSITE" id="PS50011">
    <property type="entry name" value="PROTEIN_KINASE_DOM"/>
    <property type="match status" value="1"/>
</dbReference>
<feature type="compositionally biased region" description="Polar residues" evidence="1">
    <location>
        <begin position="1"/>
        <end position="12"/>
    </location>
</feature>
<name>A0A4Q4S9M9_9PLEO</name>
<dbReference type="InterPro" id="IPR011009">
    <property type="entry name" value="Kinase-like_dom_sf"/>
</dbReference>
<comment type="caution">
    <text evidence="3">The sequence shown here is derived from an EMBL/GenBank/DDBJ whole genome shotgun (WGS) entry which is preliminary data.</text>
</comment>
<dbReference type="GO" id="GO:0004674">
    <property type="term" value="F:protein serine/threonine kinase activity"/>
    <property type="evidence" value="ECO:0007669"/>
    <property type="project" value="TreeGrafter"/>
</dbReference>
<feature type="domain" description="Protein kinase" evidence="2">
    <location>
        <begin position="69"/>
        <end position="395"/>
    </location>
</feature>
<gene>
    <name evidence="3" type="ORF">AA0113_g5154</name>
</gene>
<dbReference type="SUPFAM" id="SSF82171">
    <property type="entry name" value="DPP6 N-terminal domain-like"/>
    <property type="match status" value="1"/>
</dbReference>
<dbReference type="EMBL" id="PEJP01000017">
    <property type="protein sequence ID" value="RYO66927.1"/>
    <property type="molecule type" value="Genomic_DNA"/>
</dbReference>
<dbReference type="PANTHER" id="PTHR44167:SF25">
    <property type="entry name" value="PROTEIN KINASE DOMAIN CONTAINING PROTEIN"/>
    <property type="match status" value="1"/>
</dbReference>
<dbReference type="Pfam" id="PF00069">
    <property type="entry name" value="Pkinase"/>
    <property type="match status" value="1"/>
</dbReference>
<dbReference type="PANTHER" id="PTHR44167">
    <property type="entry name" value="OVARIAN-SPECIFIC SERINE/THREONINE-PROTEIN KINASE LOK-RELATED"/>
    <property type="match status" value="1"/>
</dbReference>
<dbReference type="GO" id="GO:0005737">
    <property type="term" value="C:cytoplasm"/>
    <property type="evidence" value="ECO:0007669"/>
    <property type="project" value="TreeGrafter"/>
</dbReference>
<dbReference type="GO" id="GO:0005524">
    <property type="term" value="F:ATP binding"/>
    <property type="evidence" value="ECO:0007669"/>
    <property type="project" value="InterPro"/>
</dbReference>
<dbReference type="GO" id="GO:0044773">
    <property type="term" value="P:mitotic DNA damage checkpoint signaling"/>
    <property type="evidence" value="ECO:0007669"/>
    <property type="project" value="TreeGrafter"/>
</dbReference>
<organism evidence="3 4">
    <name type="scientific">Alternaria arborescens</name>
    <dbReference type="NCBI Taxonomy" id="156630"/>
    <lineage>
        <taxon>Eukaryota</taxon>
        <taxon>Fungi</taxon>
        <taxon>Dikarya</taxon>
        <taxon>Ascomycota</taxon>
        <taxon>Pezizomycotina</taxon>
        <taxon>Dothideomycetes</taxon>
        <taxon>Pleosporomycetidae</taxon>
        <taxon>Pleosporales</taxon>
        <taxon>Pleosporineae</taxon>
        <taxon>Pleosporaceae</taxon>
        <taxon>Alternaria</taxon>
        <taxon>Alternaria sect. Alternaria</taxon>
    </lineage>
</organism>